<dbReference type="Proteomes" id="UP001281147">
    <property type="component" value="Unassembled WGS sequence"/>
</dbReference>
<dbReference type="EMBL" id="JAUTXU010000139">
    <property type="protein sequence ID" value="KAK3704400.1"/>
    <property type="molecule type" value="Genomic_DNA"/>
</dbReference>
<sequence length="1399" mass="156105">MAEVNRSPGSEAPTSHSSDFYSLESPLRQTGFPAPVEPPVMDHTGTDTTASHQDQPQEDAHSDSSSEMDMSDSSRSSSPEPEEPESEPPSHTDITHSTGAKRKLSDGHDVTNGELQTSEDQSKKRKLQQDRSQAANGDTPRDSQLSVELWQQIFLYLPPAMLGRCLRVSKTFNRILAKTKAAPVVKKPAPKVRVLESEAIWTQARKNFLDKLPRPLARFTELQMLQLIGSQSCQFCHTLPVHIHATSPINCGPGPGGVRVIWPFGIRTCGPCLSEQSLKDLEVMSWDDVCHLRPGLPFILLTEENHYISETQRQTAQTMPKALKEYYHQDLQILAEEAKDAEDFGEGAAAEWKKGLPTRGKEAMSDASRWEKWEAQLPFGSDLSRVLREYDPVSFSRRPAQSQSNPGTHYLTQPATAANGQSMLPQPVFAVQNGYSIPHQLLSAQYQQAHRPVRDAHEVDRLRQARRAEIERRCMQLMPPIQPTVLQHMNAFRNAMQITRQLTDPEWIWLQPRLEEQREAAELAEHQRLEHYAALQATMPVPVQQEPYTKPAKDVYDQEYDRVQEPLRKKLGEYADEHIQLEWNGARDLDKDNSPTFAVSTMNWVHRRYLQDTQAGIVPNSGHPAKAGSKKGTPVPEPFLSLDNMKWVYDNKIRPLTDKHRRELFICSGCPEERKPKWFAFEGLIQHFGAKHTILFSKGNIVVHWQNSAWPAEPPFHESPDRWVSKHRASGSRGNGGARKTPQVSHDGPFATPGSGKLLSESPFFSNQAQMSPQASYAHYAQYSGASGYAPHQYGQATPQAAAYDYPYHQHSAPQGSNFEAIRTAQLNKLSSDAHEIWDKLEGVKQLLDCVRVQTVVHHMATRFQEQFGHMPALDDVTDALASSPLMRAIKNASHLACKLCVAAQTDGAADRRSYFGRARNVKQFNLSSLITHFKITHQADALDDNLNWAKDMIELPETELISDLIRAPGMDDMKLAVVAAAFPHAFTWPLPAIGFVTEPPPDAGPNVGPDSGLASRMVGKTIKKMHNQPEKKKRRGRTSATPGREDSEPLPEPKEHEYDPRKPMFLQSSKREADPARFDTDIARKSSASTSPQNGGNFAVPPELFAALNNPTTLTAQYRGPPVDDGAERSPSVGRAEPAAFVPKPSASSSSVAPNISAILAQLTGQPQAPQTATPPMTLSARSGSAPYNAQADPYGQPRRISPNTYREERPTSSRYAPQPAYGASAEPTTRFEDQVYPPAVSYNARNFEQNRVQSYAEAPYAPPQHSPPRYRSVYENGQSYAPAAHHEAPVRYIEIPPEQGHLRATYQYERAAPKPVYVDEYGRPVRLIPIDDGIAPVQFLPHPYEQQQHAPAPLQQQQQMLPAYDERRPLYYETVGTTQAVPAYAYDDVARSSVPRA</sequence>
<protein>
    <submittedName>
        <fullName evidence="1">Uncharacterized protein</fullName>
    </submittedName>
</protein>
<comment type="caution">
    <text evidence="1">The sequence shown here is derived from an EMBL/GenBank/DDBJ whole genome shotgun (WGS) entry which is preliminary data.</text>
</comment>
<evidence type="ECO:0000313" key="1">
    <source>
        <dbReference type="EMBL" id="KAK3704400.1"/>
    </source>
</evidence>
<name>A0ACC3MV63_9PEZI</name>
<gene>
    <name evidence="1" type="ORF">LTR37_013823</name>
</gene>
<accession>A0ACC3MV63</accession>
<keyword evidence="2" id="KW-1185">Reference proteome</keyword>
<proteinExistence type="predicted"/>
<reference evidence="1" key="1">
    <citation type="submission" date="2023-07" db="EMBL/GenBank/DDBJ databases">
        <title>Black Yeasts Isolated from many extreme environments.</title>
        <authorList>
            <person name="Coleine C."/>
            <person name="Stajich J.E."/>
            <person name="Selbmann L."/>
        </authorList>
    </citation>
    <scope>NUCLEOTIDE SEQUENCE</scope>
    <source>
        <strain evidence="1">CCFEE 5714</strain>
    </source>
</reference>
<evidence type="ECO:0000313" key="2">
    <source>
        <dbReference type="Proteomes" id="UP001281147"/>
    </source>
</evidence>
<organism evidence="1 2">
    <name type="scientific">Vermiconidia calcicola</name>
    <dbReference type="NCBI Taxonomy" id="1690605"/>
    <lineage>
        <taxon>Eukaryota</taxon>
        <taxon>Fungi</taxon>
        <taxon>Dikarya</taxon>
        <taxon>Ascomycota</taxon>
        <taxon>Pezizomycotina</taxon>
        <taxon>Dothideomycetes</taxon>
        <taxon>Dothideomycetidae</taxon>
        <taxon>Mycosphaerellales</taxon>
        <taxon>Extremaceae</taxon>
        <taxon>Vermiconidia</taxon>
    </lineage>
</organism>